<protein>
    <submittedName>
        <fullName evidence="2">Uncharacterized protein</fullName>
    </submittedName>
</protein>
<keyword evidence="3" id="KW-1185">Reference proteome</keyword>
<feature type="region of interest" description="Disordered" evidence="1">
    <location>
        <begin position="52"/>
        <end position="80"/>
    </location>
</feature>
<organism evidence="2 3">
    <name type="scientific">Stachybotrys elegans</name>
    <dbReference type="NCBI Taxonomy" id="80388"/>
    <lineage>
        <taxon>Eukaryota</taxon>
        <taxon>Fungi</taxon>
        <taxon>Dikarya</taxon>
        <taxon>Ascomycota</taxon>
        <taxon>Pezizomycotina</taxon>
        <taxon>Sordariomycetes</taxon>
        <taxon>Hypocreomycetidae</taxon>
        <taxon>Hypocreales</taxon>
        <taxon>Stachybotryaceae</taxon>
        <taxon>Stachybotrys</taxon>
    </lineage>
</organism>
<gene>
    <name evidence="2" type="ORF">B0I35DRAFT_248602</name>
</gene>
<name>A0A8K0SMI2_9HYPO</name>
<sequence>MTAKGLRLGNVALVCVVANYGSASRLPCTGSLTIASLLNLLKDVTSDTALTEVADDEDNNQNKMHGLLNKSEKSGWHPRR</sequence>
<dbReference type="AlphaFoldDB" id="A0A8K0SMI2"/>
<proteinExistence type="predicted"/>
<feature type="compositionally biased region" description="Basic and acidic residues" evidence="1">
    <location>
        <begin position="70"/>
        <end position="80"/>
    </location>
</feature>
<comment type="caution">
    <text evidence="2">The sequence shown here is derived from an EMBL/GenBank/DDBJ whole genome shotgun (WGS) entry which is preliminary data.</text>
</comment>
<evidence type="ECO:0000256" key="1">
    <source>
        <dbReference type="SAM" id="MobiDB-lite"/>
    </source>
</evidence>
<accession>A0A8K0SMI2</accession>
<evidence type="ECO:0000313" key="3">
    <source>
        <dbReference type="Proteomes" id="UP000813444"/>
    </source>
</evidence>
<evidence type="ECO:0000313" key="2">
    <source>
        <dbReference type="EMBL" id="KAH7318631.1"/>
    </source>
</evidence>
<dbReference type="Proteomes" id="UP000813444">
    <property type="component" value="Unassembled WGS sequence"/>
</dbReference>
<dbReference type="EMBL" id="JAGPNK010000007">
    <property type="protein sequence ID" value="KAH7318631.1"/>
    <property type="molecule type" value="Genomic_DNA"/>
</dbReference>
<reference evidence="2" key="1">
    <citation type="journal article" date="2021" name="Nat. Commun.">
        <title>Genetic determinants of endophytism in the Arabidopsis root mycobiome.</title>
        <authorList>
            <person name="Mesny F."/>
            <person name="Miyauchi S."/>
            <person name="Thiergart T."/>
            <person name="Pickel B."/>
            <person name="Atanasova L."/>
            <person name="Karlsson M."/>
            <person name="Huettel B."/>
            <person name="Barry K.W."/>
            <person name="Haridas S."/>
            <person name="Chen C."/>
            <person name="Bauer D."/>
            <person name="Andreopoulos W."/>
            <person name="Pangilinan J."/>
            <person name="LaButti K."/>
            <person name="Riley R."/>
            <person name="Lipzen A."/>
            <person name="Clum A."/>
            <person name="Drula E."/>
            <person name="Henrissat B."/>
            <person name="Kohler A."/>
            <person name="Grigoriev I.V."/>
            <person name="Martin F.M."/>
            <person name="Hacquard S."/>
        </authorList>
    </citation>
    <scope>NUCLEOTIDE SEQUENCE</scope>
    <source>
        <strain evidence="2">MPI-CAGE-CH-0235</strain>
    </source>
</reference>